<organism evidence="2 3">
    <name type="scientific">Cardiobacterium valvarum F0432</name>
    <dbReference type="NCBI Taxonomy" id="797473"/>
    <lineage>
        <taxon>Bacteria</taxon>
        <taxon>Pseudomonadati</taxon>
        <taxon>Pseudomonadota</taxon>
        <taxon>Gammaproteobacteria</taxon>
        <taxon>Cardiobacteriales</taxon>
        <taxon>Cardiobacteriaceae</taxon>
        <taxon>Cardiobacterium</taxon>
    </lineage>
</organism>
<feature type="region of interest" description="Disordered" evidence="1">
    <location>
        <begin position="105"/>
        <end position="133"/>
    </location>
</feature>
<accession>G9ZJ91</accession>
<evidence type="ECO:0000313" key="2">
    <source>
        <dbReference type="EMBL" id="EHM50232.1"/>
    </source>
</evidence>
<proteinExistence type="predicted"/>
<sequence length="133" mass="14377">MERYEQVMVNEGRFRYPKLSPLEVLAITAPDEETMRYYAKKAAADEMQAVRAQLAYVVMVTEEKTKIYQELEAAAEQHAAAKEAKAAVDAETQAKINAYIAEHGGKDDAAASKTSPPAAADGKTVTPATGKGK</sequence>
<feature type="compositionally biased region" description="Low complexity" evidence="1">
    <location>
        <begin position="111"/>
        <end position="121"/>
    </location>
</feature>
<evidence type="ECO:0000256" key="1">
    <source>
        <dbReference type="SAM" id="MobiDB-lite"/>
    </source>
</evidence>
<dbReference type="HOGENOM" id="CLU_1902901_0_0_6"/>
<protein>
    <submittedName>
        <fullName evidence="2">Uncharacterized protein</fullName>
    </submittedName>
</protein>
<comment type="caution">
    <text evidence="2">The sequence shown here is derived from an EMBL/GenBank/DDBJ whole genome shotgun (WGS) entry which is preliminary data.</text>
</comment>
<dbReference type="AlphaFoldDB" id="G9ZJ91"/>
<dbReference type="EMBL" id="AGCM01000184">
    <property type="protein sequence ID" value="EHM50232.1"/>
    <property type="molecule type" value="Genomic_DNA"/>
</dbReference>
<gene>
    <name evidence="2" type="ORF">HMPREF9080_02860</name>
</gene>
<dbReference type="Proteomes" id="UP000004750">
    <property type="component" value="Unassembled WGS sequence"/>
</dbReference>
<evidence type="ECO:0000313" key="3">
    <source>
        <dbReference type="Proteomes" id="UP000004750"/>
    </source>
</evidence>
<name>G9ZJ91_9GAMM</name>
<reference evidence="2 3" key="1">
    <citation type="submission" date="2011-08" db="EMBL/GenBank/DDBJ databases">
        <authorList>
            <person name="Weinstock G."/>
            <person name="Sodergren E."/>
            <person name="Clifton S."/>
            <person name="Fulton L."/>
            <person name="Fulton B."/>
            <person name="Courtney L."/>
            <person name="Fronick C."/>
            <person name="Harrison M."/>
            <person name="Strong C."/>
            <person name="Farmer C."/>
            <person name="Delahaunty K."/>
            <person name="Markovic C."/>
            <person name="Hall O."/>
            <person name="Minx P."/>
            <person name="Tomlinson C."/>
            <person name="Mitreva M."/>
            <person name="Hou S."/>
            <person name="Chen J."/>
            <person name="Wollam A."/>
            <person name="Pepin K.H."/>
            <person name="Johnson M."/>
            <person name="Bhonagiri V."/>
            <person name="Zhang X."/>
            <person name="Suruliraj S."/>
            <person name="Warren W."/>
            <person name="Chinwalla A."/>
            <person name="Mardis E.R."/>
            <person name="Wilson R.K."/>
        </authorList>
    </citation>
    <scope>NUCLEOTIDE SEQUENCE [LARGE SCALE GENOMIC DNA]</scope>
    <source>
        <strain evidence="2 3">F0432</strain>
    </source>
</reference>
<dbReference type="STRING" id="797473.HMPREF9080_02860"/>